<name>A0A2X1PLD6_HAEIF</name>
<evidence type="ECO:0000313" key="2">
    <source>
        <dbReference type="Proteomes" id="UP000249936"/>
    </source>
</evidence>
<dbReference type="Proteomes" id="UP000249936">
    <property type="component" value="Unassembled WGS sequence"/>
</dbReference>
<evidence type="ECO:0000313" key="1">
    <source>
        <dbReference type="EMBL" id="SPX41769.1"/>
    </source>
</evidence>
<protein>
    <submittedName>
        <fullName evidence="1">Cupin</fullName>
    </submittedName>
</protein>
<dbReference type="AlphaFoldDB" id="A0A2X1PLD6"/>
<dbReference type="EMBL" id="UASK01000005">
    <property type="protein sequence ID" value="SPX41769.1"/>
    <property type="molecule type" value="Genomic_DNA"/>
</dbReference>
<sequence length="33" mass="3888">MTALSSVDFCLPKHITPEIFLRDYWQKKPLVIP</sequence>
<reference evidence="1 2" key="1">
    <citation type="submission" date="2018-06" db="EMBL/GenBank/DDBJ databases">
        <authorList>
            <consortium name="Pathogen Informatics"/>
            <person name="Doyle S."/>
        </authorList>
    </citation>
    <scope>NUCLEOTIDE SEQUENCE [LARGE SCALE GENOMIC DNA]</scope>
    <source>
        <strain evidence="1 2">NCTC11872</strain>
    </source>
</reference>
<organism evidence="1 2">
    <name type="scientific">Haemophilus influenzae</name>
    <dbReference type="NCBI Taxonomy" id="727"/>
    <lineage>
        <taxon>Bacteria</taxon>
        <taxon>Pseudomonadati</taxon>
        <taxon>Pseudomonadota</taxon>
        <taxon>Gammaproteobacteria</taxon>
        <taxon>Pasteurellales</taxon>
        <taxon>Pasteurellaceae</taxon>
        <taxon>Haemophilus</taxon>
    </lineage>
</organism>
<accession>A0A2X1PLD6</accession>
<gene>
    <name evidence="1" type="ORF">NCTC11872_01382</name>
</gene>
<proteinExistence type="predicted"/>